<dbReference type="EMBL" id="CP069039">
    <property type="protein sequence ID" value="QRD04604.1"/>
    <property type="molecule type" value="Genomic_DNA"/>
</dbReference>
<proteinExistence type="predicted"/>
<dbReference type="Proteomes" id="UP000663193">
    <property type="component" value="Chromosome 17"/>
</dbReference>
<sequence length="60" mass="6734">GHLRRSPMHSSTYFGRFAGAILIDLYLTAHNMDSREYETAFASTHTHHTATTRAGICLHC</sequence>
<dbReference type="AlphaFoldDB" id="A0A7U2FG23"/>
<evidence type="ECO:0000313" key="1">
    <source>
        <dbReference type="EMBL" id="QRD04604.1"/>
    </source>
</evidence>
<organism evidence="1 2">
    <name type="scientific">Phaeosphaeria nodorum (strain SN15 / ATCC MYA-4574 / FGSC 10173)</name>
    <name type="common">Glume blotch fungus</name>
    <name type="synonym">Parastagonospora nodorum</name>
    <dbReference type="NCBI Taxonomy" id="321614"/>
    <lineage>
        <taxon>Eukaryota</taxon>
        <taxon>Fungi</taxon>
        <taxon>Dikarya</taxon>
        <taxon>Ascomycota</taxon>
        <taxon>Pezizomycotina</taxon>
        <taxon>Dothideomycetes</taxon>
        <taxon>Pleosporomycetidae</taxon>
        <taxon>Pleosporales</taxon>
        <taxon>Pleosporineae</taxon>
        <taxon>Phaeosphaeriaceae</taxon>
        <taxon>Parastagonospora</taxon>
    </lineage>
</organism>
<feature type="non-terminal residue" evidence="1">
    <location>
        <position position="1"/>
    </location>
</feature>
<accession>A0A7U2FG23</accession>
<evidence type="ECO:0000313" key="2">
    <source>
        <dbReference type="Proteomes" id="UP000663193"/>
    </source>
</evidence>
<gene>
    <name evidence="1" type="ORF">JI435_307100</name>
</gene>
<protein>
    <submittedName>
        <fullName evidence="1">Uncharacterized protein</fullName>
    </submittedName>
</protein>
<dbReference type="VEuPathDB" id="FungiDB:JI435_307100"/>
<name>A0A7U2FG23_PHANO</name>
<reference evidence="2" key="1">
    <citation type="journal article" date="2021" name="BMC Genomics">
        <title>Chromosome-level genome assembly and manually-curated proteome of model necrotroph Parastagonospora nodorum Sn15 reveals a genome-wide trove of candidate effector homologs, and redundancy of virulence-related functions within an accessory chromosome.</title>
        <authorList>
            <person name="Bertazzoni S."/>
            <person name="Jones D.A.B."/>
            <person name="Phan H.T."/>
            <person name="Tan K.-C."/>
            <person name="Hane J.K."/>
        </authorList>
    </citation>
    <scope>NUCLEOTIDE SEQUENCE [LARGE SCALE GENOMIC DNA]</scope>
    <source>
        <strain evidence="2">SN15 / ATCC MYA-4574 / FGSC 10173)</strain>
    </source>
</reference>
<keyword evidence="2" id="KW-1185">Reference proteome</keyword>